<dbReference type="Proteomes" id="UP000326678">
    <property type="component" value="Chromosome Gxm2"/>
</dbReference>
<protein>
    <submittedName>
        <fullName evidence="1">Uncharacterized protein</fullName>
    </submittedName>
</protein>
<evidence type="ECO:0000313" key="1">
    <source>
        <dbReference type="EMBL" id="QFS49605.1"/>
    </source>
</evidence>
<sequence>MDTITKMEEENGRRKWTQIRLNTAPVQLFPQLLGFFTSFAIACRSKYRYHQNLYLPYRHRV</sequence>
<name>A0A5P8W9Z2_9NOSO</name>
<accession>A0A5P8W9Z2</accession>
<gene>
    <name evidence="1" type="ORF">GXM_07099</name>
</gene>
<proteinExistence type="predicted"/>
<dbReference type="RefSeq" id="WP_152590952.1">
    <property type="nucleotide sequence ID" value="NZ_CP045227.1"/>
</dbReference>
<keyword evidence="2" id="KW-1185">Reference proteome</keyword>
<dbReference type="KEGG" id="nsh:GXM_07099"/>
<organism evidence="1 2">
    <name type="scientific">Nostoc sphaeroides CCNUC1</name>
    <dbReference type="NCBI Taxonomy" id="2653204"/>
    <lineage>
        <taxon>Bacteria</taxon>
        <taxon>Bacillati</taxon>
        <taxon>Cyanobacteriota</taxon>
        <taxon>Cyanophyceae</taxon>
        <taxon>Nostocales</taxon>
        <taxon>Nostocaceae</taxon>
        <taxon>Nostoc</taxon>
    </lineage>
</organism>
<evidence type="ECO:0000313" key="2">
    <source>
        <dbReference type="Proteomes" id="UP000326678"/>
    </source>
</evidence>
<reference evidence="1 2" key="1">
    <citation type="submission" date="2019-10" db="EMBL/GenBank/DDBJ databases">
        <title>Genomic and transcriptomic insights into the perfect genentic adaptation of a filamentous nitrogen-fixing cyanobacterium to rice fields.</title>
        <authorList>
            <person name="Chen Z."/>
        </authorList>
    </citation>
    <scope>NUCLEOTIDE SEQUENCE [LARGE SCALE GENOMIC DNA]</scope>
    <source>
        <strain evidence="1">CCNUC1</strain>
    </source>
</reference>
<dbReference type="AlphaFoldDB" id="A0A5P8W9Z2"/>
<dbReference type="EMBL" id="CP045227">
    <property type="protein sequence ID" value="QFS49605.1"/>
    <property type="molecule type" value="Genomic_DNA"/>
</dbReference>